<gene>
    <name evidence="1" type="ORF">HXZ27_08295</name>
</gene>
<reference evidence="1 2" key="1">
    <citation type="submission" date="2020-07" db="EMBL/GenBank/DDBJ databases">
        <title>A bifunctional nitrone conjugated secondary metabolite targeting the ribosome.</title>
        <authorList>
            <person name="Limbrick E.M."/>
            <person name="Graf M."/>
            <person name="Derewacz D.K."/>
            <person name="Nguyen F."/>
            <person name="Spraggins J.M."/>
            <person name="Wieland M."/>
            <person name="Ynigez-Gutierrez A.E."/>
            <person name="Reisman B.J."/>
            <person name="Zinshteyn B."/>
            <person name="McCulloch K."/>
            <person name="Iverson T.M."/>
            <person name="Green R."/>
            <person name="Wilson D.N."/>
            <person name="Bachmann B.O."/>
        </authorList>
    </citation>
    <scope>NUCLEOTIDE SEQUENCE [LARGE SCALE GENOMIC DNA]</scope>
    <source>
        <strain evidence="2">aurantiaca</strain>
    </source>
</reference>
<sequence length="81" mass="8901">MAAKTHLTAEQRRERARMAVLHRHNPERAAELRRDYHVDQLAERIAAVVNAAPPLTDEQRARLAGLLASPQASKGGVQDAA</sequence>
<evidence type="ECO:0000313" key="2">
    <source>
        <dbReference type="Proteomes" id="UP000509335"/>
    </source>
</evidence>
<dbReference type="EMBL" id="CP058322">
    <property type="protein sequence ID" value="QLD24216.1"/>
    <property type="molecule type" value="Genomic_DNA"/>
</dbReference>
<dbReference type="AlphaFoldDB" id="A0A7H8XGM5"/>
<dbReference type="KEGG" id="mcab:HXZ27_08295"/>
<dbReference type="Proteomes" id="UP000509335">
    <property type="component" value="Chromosome"/>
</dbReference>
<accession>A0A7H8XGM5</accession>
<name>A0A7H8XGM5_9ACTN</name>
<protein>
    <recommendedName>
        <fullName evidence="3">PhiRv1 phage protein</fullName>
    </recommendedName>
</protein>
<proteinExistence type="predicted"/>
<evidence type="ECO:0008006" key="3">
    <source>
        <dbReference type="Google" id="ProtNLM"/>
    </source>
</evidence>
<evidence type="ECO:0000313" key="1">
    <source>
        <dbReference type="EMBL" id="QLD24216.1"/>
    </source>
</evidence>
<organism evidence="1 2">
    <name type="scientific">Micromonospora carbonacea</name>
    <dbReference type="NCBI Taxonomy" id="47853"/>
    <lineage>
        <taxon>Bacteria</taxon>
        <taxon>Bacillati</taxon>
        <taxon>Actinomycetota</taxon>
        <taxon>Actinomycetes</taxon>
        <taxon>Micromonosporales</taxon>
        <taxon>Micromonosporaceae</taxon>
        <taxon>Micromonospora</taxon>
    </lineage>
</organism>